<proteinExistence type="inferred from homology"/>
<name>A0AAW1SFB5_9CHLO</name>
<dbReference type="Proteomes" id="UP001438707">
    <property type="component" value="Unassembled WGS sequence"/>
</dbReference>
<dbReference type="SUPFAM" id="SSF53590">
    <property type="entry name" value="Nucleoside hydrolase"/>
    <property type="match status" value="1"/>
</dbReference>
<feature type="domain" description="Inosine/uridine-preferring nucleoside hydrolase" evidence="2">
    <location>
        <begin position="9"/>
        <end position="303"/>
    </location>
</feature>
<dbReference type="Gene3D" id="3.90.245.10">
    <property type="entry name" value="Ribonucleoside hydrolase-like"/>
    <property type="match status" value="1"/>
</dbReference>
<dbReference type="GO" id="GO:0016799">
    <property type="term" value="F:hydrolase activity, hydrolyzing N-glycosyl compounds"/>
    <property type="evidence" value="ECO:0007669"/>
    <property type="project" value="InterPro"/>
</dbReference>
<organism evidence="3 4">
    <name type="scientific">Apatococcus lobatus</name>
    <dbReference type="NCBI Taxonomy" id="904363"/>
    <lineage>
        <taxon>Eukaryota</taxon>
        <taxon>Viridiplantae</taxon>
        <taxon>Chlorophyta</taxon>
        <taxon>core chlorophytes</taxon>
        <taxon>Trebouxiophyceae</taxon>
        <taxon>Chlorellales</taxon>
        <taxon>Chlorellaceae</taxon>
        <taxon>Apatococcus</taxon>
    </lineage>
</organism>
<dbReference type="InterPro" id="IPR001910">
    <property type="entry name" value="Inosine/uridine_hydrolase_dom"/>
</dbReference>
<comment type="caution">
    <text evidence="3">The sequence shown here is derived from an EMBL/GenBank/DDBJ whole genome shotgun (WGS) entry which is preliminary data.</text>
</comment>
<evidence type="ECO:0000313" key="3">
    <source>
        <dbReference type="EMBL" id="KAK9844943.1"/>
    </source>
</evidence>
<dbReference type="InterPro" id="IPR052775">
    <property type="entry name" value="IUN_hydrolase"/>
</dbReference>
<keyword evidence="4" id="KW-1185">Reference proteome</keyword>
<gene>
    <name evidence="3" type="ORF">WJX74_008945</name>
</gene>
<reference evidence="3 4" key="1">
    <citation type="journal article" date="2024" name="Nat. Commun.">
        <title>Phylogenomics reveals the evolutionary origins of lichenization in chlorophyte algae.</title>
        <authorList>
            <person name="Puginier C."/>
            <person name="Libourel C."/>
            <person name="Otte J."/>
            <person name="Skaloud P."/>
            <person name="Haon M."/>
            <person name="Grisel S."/>
            <person name="Petersen M."/>
            <person name="Berrin J.G."/>
            <person name="Delaux P.M."/>
            <person name="Dal Grande F."/>
            <person name="Keller J."/>
        </authorList>
    </citation>
    <scope>NUCLEOTIDE SEQUENCE [LARGE SCALE GENOMIC DNA]</scope>
    <source>
        <strain evidence="3 4">SAG 2145</strain>
    </source>
</reference>
<protein>
    <recommendedName>
        <fullName evidence="2">Inosine/uridine-preferring nucleoside hydrolase domain-containing protein</fullName>
    </recommendedName>
</protein>
<dbReference type="PANTHER" id="PTHR46190">
    <property type="entry name" value="SI:CH211-201H21.5-RELATED"/>
    <property type="match status" value="1"/>
</dbReference>
<dbReference type="EMBL" id="JALJOS010000001">
    <property type="protein sequence ID" value="KAK9844943.1"/>
    <property type="molecule type" value="Genomic_DNA"/>
</dbReference>
<evidence type="ECO:0000259" key="2">
    <source>
        <dbReference type="Pfam" id="PF01156"/>
    </source>
</evidence>
<dbReference type="InterPro" id="IPR036452">
    <property type="entry name" value="Ribo_hydro-like"/>
</dbReference>
<accession>A0AAW1SFB5</accession>
<dbReference type="Pfam" id="PF01156">
    <property type="entry name" value="IU_nuc_hydro"/>
    <property type="match status" value="1"/>
</dbReference>
<evidence type="ECO:0000256" key="1">
    <source>
        <dbReference type="ARBA" id="ARBA00009176"/>
    </source>
</evidence>
<dbReference type="AlphaFoldDB" id="A0AAW1SFB5"/>
<sequence length="314" mass="33511">MPAGQRKRVWIDCDAGLDDAQGLMVALTSDSCDVVGISVVFGNVAAPEVAKNVARILSLCDRNVPVYMGAQGQLLGKPMQPCDFHGTDGMGDAPDADPPASSIHVRLAPGAACVKMAEAAADSPGDLKLIATGPMTNVALACLVDPAFPSHVGTLHAMGGAEMKGNATPYAEWNFHCDPEATQVVLTKFDSIQLLTWEASLRNALPWSRLRSWSEKGTRRAKFTAATMGALMREADAGAPKSAGEWIICDPLTFIAALDPSTVASIRKASCRIDLHDKERRGQSIFDFDKGGKVQVLEQMEMTKVSQMLERGLT</sequence>
<dbReference type="PANTHER" id="PTHR46190:SF1">
    <property type="entry name" value="SI:CH211-201H21.5"/>
    <property type="match status" value="1"/>
</dbReference>
<evidence type="ECO:0000313" key="4">
    <source>
        <dbReference type="Proteomes" id="UP001438707"/>
    </source>
</evidence>
<comment type="similarity">
    <text evidence="1">Belongs to the IUNH family.</text>
</comment>